<reference evidence="4" key="1">
    <citation type="journal article" date="2019" name="Int. J. Syst. Evol. Microbiol.">
        <title>The Global Catalogue of Microorganisms (GCM) 10K type strain sequencing project: providing services to taxonomists for standard genome sequencing and annotation.</title>
        <authorList>
            <consortium name="The Broad Institute Genomics Platform"/>
            <consortium name="The Broad Institute Genome Sequencing Center for Infectious Disease"/>
            <person name="Wu L."/>
            <person name="Ma J."/>
        </authorList>
    </citation>
    <scope>NUCLEOTIDE SEQUENCE [LARGE SCALE GENOMIC DNA]</scope>
    <source>
        <strain evidence="4">JCM 17304</strain>
    </source>
</reference>
<evidence type="ECO:0000313" key="4">
    <source>
        <dbReference type="Proteomes" id="UP001500392"/>
    </source>
</evidence>
<evidence type="ECO:0000259" key="2">
    <source>
        <dbReference type="Pfam" id="PF02384"/>
    </source>
</evidence>
<gene>
    <name evidence="3" type="ORF">GCM10022414_36580</name>
</gene>
<name>A0ABP7X7P3_9GAMM</name>
<dbReference type="Pfam" id="PF02384">
    <property type="entry name" value="N6_Mtase"/>
    <property type="match status" value="1"/>
</dbReference>
<comment type="caution">
    <text evidence="3">The sequence shown here is derived from an EMBL/GenBank/DDBJ whole genome shotgun (WGS) entry which is preliminary data.</text>
</comment>
<dbReference type="Gene3D" id="3.40.50.150">
    <property type="entry name" value="Vaccinia Virus protein VP39"/>
    <property type="match status" value="1"/>
</dbReference>
<evidence type="ECO:0000313" key="3">
    <source>
        <dbReference type="EMBL" id="GAA4106213.1"/>
    </source>
</evidence>
<dbReference type="SUPFAM" id="SSF53335">
    <property type="entry name" value="S-adenosyl-L-methionine-dependent methyltransferases"/>
    <property type="match status" value="1"/>
</dbReference>
<comment type="similarity">
    <text evidence="1">Belongs to the N(4)/N(6)-methyltransferase family.</text>
</comment>
<dbReference type="InterPro" id="IPR029063">
    <property type="entry name" value="SAM-dependent_MTases_sf"/>
</dbReference>
<protein>
    <recommendedName>
        <fullName evidence="2">DNA methylase adenine-specific domain-containing protein</fullName>
    </recommendedName>
</protein>
<organism evidence="3 4">
    <name type="scientific">Zhongshania borealis</name>
    <dbReference type="NCBI Taxonomy" id="889488"/>
    <lineage>
        <taxon>Bacteria</taxon>
        <taxon>Pseudomonadati</taxon>
        <taxon>Pseudomonadota</taxon>
        <taxon>Gammaproteobacteria</taxon>
        <taxon>Cellvibrionales</taxon>
        <taxon>Spongiibacteraceae</taxon>
        <taxon>Zhongshania</taxon>
    </lineage>
</organism>
<feature type="domain" description="DNA methylase adenine-specific" evidence="2">
    <location>
        <begin position="213"/>
        <end position="350"/>
    </location>
</feature>
<proteinExistence type="inferred from homology"/>
<dbReference type="Proteomes" id="UP001500392">
    <property type="component" value="Unassembled WGS sequence"/>
</dbReference>
<dbReference type="RefSeq" id="WP_344938839.1">
    <property type="nucleotide sequence ID" value="NZ_BAABDM010000013.1"/>
</dbReference>
<dbReference type="InterPro" id="IPR003356">
    <property type="entry name" value="DNA_methylase_A-5"/>
</dbReference>
<evidence type="ECO:0000256" key="1">
    <source>
        <dbReference type="ARBA" id="ARBA00006594"/>
    </source>
</evidence>
<accession>A0ABP7X7P3</accession>
<sequence length="450" mass="49919">MRNNSALTLILEMQKLCKGYLKADDYLEALSLFLAVGAASPTTLKETGKLIDDPKTCQEYFFSELKRLSLTVPNKPWETGRIAGVPGPVLAMLARVVSGSSASIPELAEATRRYYVKNYLRRSEPDLTLQKYLQALIGNLEGKSLLDSHCGLALKTELFSPALLVLNEPDPTLSRISHRLLIAQGIDVIFCNQDYLLAACLPEGKSTNRDHSNLETHALQLKELFDIVIVEPPTRPLLQQDQLEILAAKFPFLTAPPSELPSTASTSLWIQQTLRQLNDKGSAYIIVSNGWLSRGGYDATIRTALINHAYVDSIIALEDDVNSKENRSILVLKKQVKDSNEIVFLNEASALNRALESVVINEETGDLFENIESKPTDPNRVIISADNILLNQDLNDRSANLLAQHYLPSIEQTATYNDDKRNEAAILAQAEKRAQKAQLALKNLIAKYQP</sequence>
<dbReference type="EMBL" id="BAABDM010000013">
    <property type="protein sequence ID" value="GAA4106213.1"/>
    <property type="molecule type" value="Genomic_DNA"/>
</dbReference>
<keyword evidence="4" id="KW-1185">Reference proteome</keyword>